<evidence type="ECO:0000259" key="2">
    <source>
        <dbReference type="Pfam" id="PF01458"/>
    </source>
</evidence>
<evidence type="ECO:0000256" key="1">
    <source>
        <dbReference type="ARBA" id="ARBA00043967"/>
    </source>
</evidence>
<feature type="domain" description="SUF system FeS cluster assembly SufBD N-terminal" evidence="3">
    <location>
        <begin position="38"/>
        <end position="181"/>
    </location>
</feature>
<dbReference type="InterPro" id="IPR055346">
    <property type="entry name" value="Fe-S_cluster_assembly_SufBD"/>
</dbReference>
<sequence length="438" mass="47861">MSIQASAPEQTGVRNAAQQRLEFLSHLLNLAKQAPVQSGWLQDLRNRAAIRVSEQAFPTTRDEEWRFTDLSDLVRLKLEAASDHYSSANLDSVNSFALPETSARLTFINGVYAAEFSTIGQLPPGLIISNLSGLTGTDRFHAYLGQQSGAEEVFTALNTAGLSDAAIVFVPKNLVVEAPVHLLFINTTRSTAALIQPRCLIVAEANSAITLVEAYETIGEGTSFTNAVTEIWLAENAEVNHTRLQRDNLAAFHIGKTAIAQARDSRYTGNTINLGAKLSRHNLEVYQTGEQTQTTLNNLTRIHGEQTSDTHSTIALTHPYGTTRQLHKCIIDDRAHAIFNGKVFVPQAAQLTDAGQLNRNLLLSPKARVDTKPQLEIVADNVKCTHGAAVGQLDANEIFYLQSRGIPAAEARHLLVSAFAQEIIDRIPIDSLQQQLSQ</sequence>
<dbReference type="Pfam" id="PF01458">
    <property type="entry name" value="SUFBD_core"/>
    <property type="match status" value="1"/>
</dbReference>
<dbReference type="Pfam" id="PF19295">
    <property type="entry name" value="SufBD_N"/>
    <property type="match status" value="1"/>
</dbReference>
<evidence type="ECO:0000313" key="4">
    <source>
        <dbReference type="EMBL" id="WAL61569.1"/>
    </source>
</evidence>
<accession>A0A9E8ZDZ0</accession>
<name>A0A9E8ZDZ0_9CYAN</name>
<comment type="similarity">
    <text evidence="1">Belongs to the iron-sulfur cluster assembly SufBD family.</text>
</comment>
<dbReference type="InterPro" id="IPR011542">
    <property type="entry name" value="SUF_FeS_clus_asmbl_SufD"/>
</dbReference>
<dbReference type="PANTHER" id="PTHR43575">
    <property type="entry name" value="PROTEIN ABCI7, CHLOROPLASTIC"/>
    <property type="match status" value="1"/>
</dbReference>
<dbReference type="InterPro" id="IPR045595">
    <property type="entry name" value="SufBD_N"/>
</dbReference>
<dbReference type="InterPro" id="IPR037284">
    <property type="entry name" value="SUF_FeS_clus_asmbl_SufBD_sf"/>
</dbReference>
<dbReference type="Proteomes" id="UP001163152">
    <property type="component" value="Chromosome"/>
</dbReference>
<dbReference type="EMBL" id="CP113797">
    <property type="protein sequence ID" value="WAL61569.1"/>
    <property type="molecule type" value="Genomic_DNA"/>
</dbReference>
<dbReference type="NCBIfam" id="TIGR01981">
    <property type="entry name" value="sufD"/>
    <property type="match status" value="1"/>
</dbReference>
<reference evidence="4" key="1">
    <citation type="submission" date="2022-12" db="EMBL/GenBank/DDBJ databases">
        <title>Polyphasic identification of a Novel Hot-Spring Cyanobacterium Ocullathermofonsia sinensis gen nov. sp. nov. and Genomic Insights on its Adaptations to the Thermal Habitat.</title>
        <authorList>
            <person name="Daroch M."/>
            <person name="Tang J."/>
            <person name="Jiang Y."/>
        </authorList>
    </citation>
    <scope>NUCLEOTIDE SEQUENCE</scope>
    <source>
        <strain evidence="4">PKUAC-SCTA174</strain>
    </source>
</reference>
<dbReference type="KEGG" id="tsin:OXH18_06175"/>
<dbReference type="RefSeq" id="WP_268611566.1">
    <property type="nucleotide sequence ID" value="NZ_CP113797.1"/>
</dbReference>
<keyword evidence="5" id="KW-1185">Reference proteome</keyword>
<evidence type="ECO:0000259" key="3">
    <source>
        <dbReference type="Pfam" id="PF19295"/>
    </source>
</evidence>
<dbReference type="InterPro" id="IPR000825">
    <property type="entry name" value="SUF_FeS_clus_asmbl_SufBD_core"/>
</dbReference>
<evidence type="ECO:0000313" key="5">
    <source>
        <dbReference type="Proteomes" id="UP001163152"/>
    </source>
</evidence>
<proteinExistence type="inferred from homology"/>
<feature type="domain" description="SUF system FeS cluster assembly SufBD core" evidence="2">
    <location>
        <begin position="190"/>
        <end position="419"/>
    </location>
</feature>
<organism evidence="4 5">
    <name type="scientific">Thermocoleostomius sinensis A174</name>
    <dbReference type="NCBI Taxonomy" id="2016057"/>
    <lineage>
        <taxon>Bacteria</taxon>
        <taxon>Bacillati</taxon>
        <taxon>Cyanobacteriota</taxon>
        <taxon>Cyanophyceae</taxon>
        <taxon>Oculatellales</taxon>
        <taxon>Oculatellaceae</taxon>
        <taxon>Thermocoleostomius</taxon>
    </lineage>
</organism>
<dbReference type="AlphaFoldDB" id="A0A9E8ZDZ0"/>
<dbReference type="PANTHER" id="PTHR43575:SF1">
    <property type="entry name" value="PROTEIN ABCI7, CHLOROPLASTIC"/>
    <property type="match status" value="1"/>
</dbReference>
<dbReference type="GO" id="GO:0016226">
    <property type="term" value="P:iron-sulfur cluster assembly"/>
    <property type="evidence" value="ECO:0007669"/>
    <property type="project" value="InterPro"/>
</dbReference>
<dbReference type="SUPFAM" id="SSF101960">
    <property type="entry name" value="Stabilizer of iron transporter SufD"/>
    <property type="match status" value="1"/>
</dbReference>
<gene>
    <name evidence="4" type="primary">sufD</name>
    <name evidence="4" type="ORF">OXH18_06175</name>
</gene>
<protein>
    <submittedName>
        <fullName evidence="4">Fe-S cluster assembly protein SufD</fullName>
    </submittedName>
</protein>